<evidence type="ECO:0000256" key="1">
    <source>
        <dbReference type="SAM" id="MobiDB-lite"/>
    </source>
</evidence>
<evidence type="ECO:0000259" key="2">
    <source>
        <dbReference type="SMART" id="SM00858"/>
    </source>
</evidence>
<dbReference type="Pfam" id="PF16976">
    <property type="entry name" value="RcpC"/>
    <property type="match status" value="1"/>
</dbReference>
<accession>A0A0S4TVL4</accession>
<dbReference type="EMBL" id="LN899819">
    <property type="protein sequence ID" value="CUV14044.1"/>
    <property type="molecule type" value="Genomic_DNA"/>
</dbReference>
<dbReference type="Proteomes" id="UP000310553">
    <property type="component" value="Chromosome"/>
</dbReference>
<feature type="region of interest" description="Disordered" evidence="1">
    <location>
        <begin position="265"/>
        <end position="286"/>
    </location>
</feature>
<dbReference type="InterPro" id="IPR013974">
    <property type="entry name" value="SAF"/>
</dbReference>
<dbReference type="SMART" id="SM00858">
    <property type="entry name" value="SAF"/>
    <property type="match status" value="1"/>
</dbReference>
<feature type="domain" description="SAF" evidence="2">
    <location>
        <begin position="50"/>
        <end position="114"/>
    </location>
</feature>
<protein>
    <submittedName>
        <fullName evidence="4">Flp pilus assembly protein CpaB</fullName>
    </submittedName>
    <submittedName>
        <fullName evidence="3">SAF domain protein</fullName>
    </submittedName>
</protein>
<dbReference type="CDD" id="cd11614">
    <property type="entry name" value="SAF_CpaB_FlgA_like"/>
    <property type="match status" value="1"/>
</dbReference>
<dbReference type="InterPro" id="IPR031571">
    <property type="entry name" value="RcpC_dom"/>
</dbReference>
<gene>
    <name evidence="4" type="primary">cpaB</name>
    <name evidence="4" type="ORF">E7Z57_14620</name>
    <name evidence="3" type="ORF">RUN39_v1_680048</name>
</gene>
<sequence length="286" mass="30648">MAIALRFNRNWVMLGVAVVLGLSATFLSNKLLRDRVASIEEEARRGRKMVSVVVAKKDLQRGDVLNASVLAVREIPADYVHSTAILPNQFSTVENQRLVTPLKRGETLLEAHTEGRGVQIFSGMLKVGSRALTFPVDEINSISGMLRPGDKIDLIVTLRDANPGAGSGGKDMTFPLLSNVVVLATGQQIGRGGRNDDAETAKQTFATVTLETTPEDANRIITAEATGKLTAVLRNPDDAQPNGVKPLTATDLMRNSGRRNTVEMIVGGGGNSSLSVTQTQSLAKFE</sequence>
<dbReference type="Pfam" id="PF08666">
    <property type="entry name" value="SAF"/>
    <property type="match status" value="1"/>
</dbReference>
<feature type="compositionally biased region" description="Polar residues" evidence="1">
    <location>
        <begin position="272"/>
        <end position="286"/>
    </location>
</feature>
<dbReference type="AlphaFoldDB" id="A0A0S4TVL4"/>
<evidence type="ECO:0000313" key="3">
    <source>
        <dbReference type="EMBL" id="CUV14044.1"/>
    </source>
</evidence>
<dbReference type="NCBIfam" id="TIGR03177">
    <property type="entry name" value="pilus_cpaB"/>
    <property type="match status" value="1"/>
</dbReference>
<evidence type="ECO:0000313" key="5">
    <source>
        <dbReference type="Proteomes" id="UP000310553"/>
    </source>
</evidence>
<reference evidence="3" key="1">
    <citation type="submission" date="2015-10" db="EMBL/GenBank/DDBJ databases">
        <authorList>
            <person name="Gilbert D.G."/>
        </authorList>
    </citation>
    <scope>NUCLEOTIDE SEQUENCE</scope>
    <source>
        <strain evidence="3">Phyl III-seqv23</strain>
    </source>
</reference>
<proteinExistence type="predicted"/>
<dbReference type="EMBL" id="CP039339">
    <property type="protein sequence ID" value="QCX50206.1"/>
    <property type="molecule type" value="Genomic_DNA"/>
</dbReference>
<organism evidence="3">
    <name type="scientific">Ralstonia solanacearum</name>
    <name type="common">Pseudomonas solanacearum</name>
    <dbReference type="NCBI Taxonomy" id="305"/>
    <lineage>
        <taxon>Bacteria</taxon>
        <taxon>Pseudomonadati</taxon>
        <taxon>Pseudomonadota</taxon>
        <taxon>Betaproteobacteria</taxon>
        <taxon>Burkholderiales</taxon>
        <taxon>Burkholderiaceae</taxon>
        <taxon>Ralstonia</taxon>
        <taxon>Ralstonia solanacearum species complex</taxon>
    </lineage>
</organism>
<reference evidence="4 5" key="2">
    <citation type="submission" date="2019-04" db="EMBL/GenBank/DDBJ databases">
        <title>Complete Genome of UW386 and Higher Quality Genome of UW700.</title>
        <authorList>
            <person name="Jacobs J."/>
            <person name="Perez A."/>
            <person name="Steidl O."/>
            <person name="Allen C."/>
        </authorList>
    </citation>
    <scope>NUCLEOTIDE SEQUENCE [LARGE SCALE GENOMIC DNA]</scope>
    <source>
        <strain evidence="4 5">UW386</strain>
    </source>
</reference>
<name>A0A0S4TVL4_RALSL</name>
<evidence type="ECO:0000313" key="4">
    <source>
        <dbReference type="EMBL" id="QCX50206.1"/>
    </source>
</evidence>
<dbReference type="InterPro" id="IPR017592">
    <property type="entry name" value="Pilus_assmbl_Flp-typ_CpaB"/>
</dbReference>